<dbReference type="VEuPathDB" id="FungiDB:GMDG_05024"/>
<organism evidence="1">
    <name type="scientific">Pseudogymnoascus destructans</name>
    <dbReference type="NCBI Taxonomy" id="655981"/>
    <lineage>
        <taxon>Eukaryota</taxon>
        <taxon>Fungi</taxon>
        <taxon>Dikarya</taxon>
        <taxon>Ascomycota</taxon>
        <taxon>Pezizomycotina</taxon>
        <taxon>Leotiomycetes</taxon>
        <taxon>Thelebolales</taxon>
        <taxon>Thelebolaceae</taxon>
        <taxon>Pseudogymnoascus</taxon>
    </lineage>
</organism>
<dbReference type="GeneID" id="36290401"/>
<accession>A0A177A1R4</accession>
<dbReference type="eggNOG" id="KOG0017">
    <property type="taxonomic scope" value="Eukaryota"/>
</dbReference>
<protein>
    <submittedName>
        <fullName evidence="1">Uncharacterized protein</fullName>
    </submittedName>
</protein>
<dbReference type="OrthoDB" id="3439190at2759"/>
<reference evidence="1" key="1">
    <citation type="submission" date="2016-03" db="EMBL/GenBank/DDBJ databases">
        <title>Updated assembly of Pseudogymnoascus destructans, the fungus causing white-nose syndrome of bats.</title>
        <authorList>
            <person name="Palmer J.M."/>
            <person name="Drees K.P."/>
            <person name="Foster J.T."/>
            <person name="Lindner D.L."/>
        </authorList>
    </citation>
    <scope>NUCLEOTIDE SEQUENCE [LARGE SCALE GENOMIC DNA]</scope>
    <source>
        <strain evidence="1">20631-21</strain>
    </source>
</reference>
<evidence type="ECO:0000313" key="1">
    <source>
        <dbReference type="EMBL" id="OAF56215.1"/>
    </source>
</evidence>
<name>A0A177A1R4_9PEZI</name>
<sequence>MANSSMPLGKVRAENWSITTQDLEEFHLSNREDKNDDNKLTSSQKHRLQAFEEIASKTLFKEQLPGAVRTFREAMLQETVDQEIPVPKPPMSWQDTTQDWEVAVRTIRCRPEYPHQQEPCGAKYTEKEATGWLEYKLCENNVQDTIAD</sequence>
<dbReference type="Proteomes" id="UP000077154">
    <property type="component" value="Unassembled WGS sequence"/>
</dbReference>
<dbReference type="AlphaFoldDB" id="A0A177A1R4"/>
<dbReference type="RefSeq" id="XP_024321512.1">
    <property type="nucleotide sequence ID" value="XM_024470928.1"/>
</dbReference>
<proteinExistence type="predicted"/>
<dbReference type="EMBL" id="KV441405">
    <property type="protein sequence ID" value="OAF56215.1"/>
    <property type="molecule type" value="Genomic_DNA"/>
</dbReference>
<gene>
    <name evidence="1" type="ORF">VC83_07355</name>
</gene>